<evidence type="ECO:0008006" key="2">
    <source>
        <dbReference type="Google" id="ProtNLM"/>
    </source>
</evidence>
<protein>
    <recommendedName>
        <fullName evidence="2">Transposase DDE domain-containing protein</fullName>
    </recommendedName>
</protein>
<dbReference type="EMBL" id="LAZR01039030">
    <property type="protein sequence ID" value="KKL18024.1"/>
    <property type="molecule type" value="Genomic_DNA"/>
</dbReference>
<name>A0A0F9B7Y8_9ZZZZ</name>
<sequence>MPHKFNADRRDEIPKQKHRVRNWAEYNESLRRRGDLTVWISEEALAL</sequence>
<gene>
    <name evidence="1" type="ORF">LCGC14_2479670</name>
</gene>
<accession>A0A0F9B7Y8</accession>
<comment type="caution">
    <text evidence="1">The sequence shown here is derived from an EMBL/GenBank/DDBJ whole genome shotgun (WGS) entry which is preliminary data.</text>
</comment>
<proteinExistence type="predicted"/>
<organism evidence="1">
    <name type="scientific">marine sediment metagenome</name>
    <dbReference type="NCBI Taxonomy" id="412755"/>
    <lineage>
        <taxon>unclassified sequences</taxon>
        <taxon>metagenomes</taxon>
        <taxon>ecological metagenomes</taxon>
    </lineage>
</organism>
<reference evidence="1" key="1">
    <citation type="journal article" date="2015" name="Nature">
        <title>Complex archaea that bridge the gap between prokaryotes and eukaryotes.</title>
        <authorList>
            <person name="Spang A."/>
            <person name="Saw J.H."/>
            <person name="Jorgensen S.L."/>
            <person name="Zaremba-Niedzwiedzka K."/>
            <person name="Martijn J."/>
            <person name="Lind A.E."/>
            <person name="van Eijk R."/>
            <person name="Schleper C."/>
            <person name="Guy L."/>
            <person name="Ettema T.J."/>
        </authorList>
    </citation>
    <scope>NUCLEOTIDE SEQUENCE</scope>
</reference>
<evidence type="ECO:0000313" key="1">
    <source>
        <dbReference type="EMBL" id="KKL18024.1"/>
    </source>
</evidence>
<dbReference type="AlphaFoldDB" id="A0A0F9B7Y8"/>